<organism evidence="1 2">
    <name type="scientific">Listeria grandensis FSL F6-0971</name>
    <dbReference type="NCBI Taxonomy" id="1265819"/>
    <lineage>
        <taxon>Bacteria</taxon>
        <taxon>Bacillati</taxon>
        <taxon>Bacillota</taxon>
        <taxon>Bacilli</taxon>
        <taxon>Bacillales</taxon>
        <taxon>Listeriaceae</taxon>
        <taxon>Listeria</taxon>
    </lineage>
</organism>
<dbReference type="AlphaFoldDB" id="W7BCM7"/>
<dbReference type="PATRIC" id="fig|1265819.5.peg.610"/>
<dbReference type="InterPro" id="IPR015928">
    <property type="entry name" value="Aconitase/3IPM_dehydase_swvl"/>
</dbReference>
<sequence length="46" mass="5214">MTVTAIAEDGTKKTFEALVRFDSDVEIDYYRHGGILPMVLRGKLKK</sequence>
<dbReference type="EC" id="4.2.1.3" evidence="1"/>
<comment type="caution">
    <text evidence="1">The sequence shown here is derived from an EMBL/GenBank/DDBJ whole genome shotgun (WGS) entry which is preliminary data.</text>
</comment>
<proteinExistence type="predicted"/>
<protein>
    <submittedName>
        <fullName evidence="1">Aconitate hydratase</fullName>
        <ecNumber evidence="1">4.2.1.3</ecNumber>
    </submittedName>
</protein>
<dbReference type="GO" id="GO:0003994">
    <property type="term" value="F:aconitate hydratase activity"/>
    <property type="evidence" value="ECO:0007669"/>
    <property type="project" value="UniProtKB-EC"/>
</dbReference>
<dbReference type="STRING" id="1265819.PGRAN_03070"/>
<dbReference type="EMBL" id="AODD01000002">
    <property type="protein sequence ID" value="EUJ24839.1"/>
    <property type="molecule type" value="Genomic_DNA"/>
</dbReference>
<gene>
    <name evidence="1" type="ORF">PGRAN_03070</name>
</gene>
<evidence type="ECO:0000313" key="2">
    <source>
        <dbReference type="Proteomes" id="UP000019253"/>
    </source>
</evidence>
<accession>W7BCM7</accession>
<reference evidence="1 2" key="1">
    <citation type="journal article" date="2014" name="Int. J. Syst. Evol. Microbiol.">
        <title>Listeria floridensis sp. nov., Listeria aquatica sp. nov., Listeria cornellensis sp. nov., Listeria riparia sp. nov. and Listeria grandensis sp. nov., from agricultural and natural environments.</title>
        <authorList>
            <person name="den Bakker H.C."/>
            <person name="Warchocki S."/>
            <person name="Wright E.M."/>
            <person name="Allred A.F."/>
            <person name="Ahlstrom C."/>
            <person name="Manuel C.S."/>
            <person name="Stasiewicz M.J."/>
            <person name="Burrell A."/>
            <person name="Roof S."/>
            <person name="Strawn L."/>
            <person name="Fortes E.D."/>
            <person name="Nightingale K.K."/>
            <person name="Kephart D."/>
            <person name="Wiedmann M."/>
        </authorList>
    </citation>
    <scope>NUCLEOTIDE SEQUENCE [LARGE SCALE GENOMIC DNA]</scope>
    <source>
        <strain evidence="2">FSL F6-971</strain>
    </source>
</reference>
<name>W7BCM7_9LIST</name>
<evidence type="ECO:0000313" key="1">
    <source>
        <dbReference type="EMBL" id="EUJ24839.1"/>
    </source>
</evidence>
<dbReference type="Gene3D" id="3.20.19.10">
    <property type="entry name" value="Aconitase, domain 4"/>
    <property type="match status" value="1"/>
</dbReference>
<keyword evidence="1" id="KW-0456">Lyase</keyword>
<keyword evidence="2" id="KW-1185">Reference proteome</keyword>
<dbReference type="Proteomes" id="UP000019253">
    <property type="component" value="Unassembled WGS sequence"/>
</dbReference>